<protein>
    <recommendedName>
        <fullName evidence="7">D-amino-acid oxidase</fullName>
        <ecNumber evidence="6">1.4.3.3</ecNumber>
    </recommendedName>
</protein>
<dbReference type="AlphaFoldDB" id="A0A3N2CR22"/>
<dbReference type="OrthoDB" id="246701at2"/>
<dbReference type="GO" id="GO:0003884">
    <property type="term" value="F:D-amino-acid oxidase activity"/>
    <property type="evidence" value="ECO:0007669"/>
    <property type="project" value="UniProtKB-EC"/>
</dbReference>
<dbReference type="GO" id="GO:0005737">
    <property type="term" value="C:cytoplasm"/>
    <property type="evidence" value="ECO:0007669"/>
    <property type="project" value="TreeGrafter"/>
</dbReference>
<keyword evidence="5" id="KW-0560">Oxidoreductase</keyword>
<gene>
    <name evidence="11" type="ORF">EDD33_0699</name>
</gene>
<name>A0A3N2CR22_9ACTN</name>
<evidence type="ECO:0000256" key="7">
    <source>
        <dbReference type="ARBA" id="ARBA00039751"/>
    </source>
</evidence>
<evidence type="ECO:0000256" key="6">
    <source>
        <dbReference type="ARBA" id="ARBA00039101"/>
    </source>
</evidence>
<comment type="caution">
    <text evidence="11">The sequence shown here is derived from an EMBL/GenBank/DDBJ whole genome shotgun (WGS) entry which is preliminary data.</text>
</comment>
<keyword evidence="12" id="KW-1185">Reference proteome</keyword>
<dbReference type="PANTHER" id="PTHR11530:SF11">
    <property type="entry name" value="D-ASPARTATE OXIDASE"/>
    <property type="match status" value="1"/>
</dbReference>
<feature type="binding site" evidence="9">
    <location>
        <begin position="286"/>
        <end position="291"/>
    </location>
    <ligand>
        <name>FAD</name>
        <dbReference type="ChEBI" id="CHEBI:57692"/>
    </ligand>
</feature>
<dbReference type="PANTHER" id="PTHR11530">
    <property type="entry name" value="D-AMINO ACID OXIDASE"/>
    <property type="match status" value="1"/>
</dbReference>
<feature type="domain" description="FAD dependent oxidoreductase" evidence="10">
    <location>
        <begin position="7"/>
        <end position="301"/>
    </location>
</feature>
<comment type="catalytic activity">
    <reaction evidence="8">
        <text>a D-alpha-amino acid + O2 + H2O = a 2-oxocarboxylate + H2O2 + NH4(+)</text>
        <dbReference type="Rhea" id="RHEA:21816"/>
        <dbReference type="ChEBI" id="CHEBI:15377"/>
        <dbReference type="ChEBI" id="CHEBI:15379"/>
        <dbReference type="ChEBI" id="CHEBI:16240"/>
        <dbReference type="ChEBI" id="CHEBI:28938"/>
        <dbReference type="ChEBI" id="CHEBI:35179"/>
        <dbReference type="ChEBI" id="CHEBI:59871"/>
        <dbReference type="EC" id="1.4.3.3"/>
    </reaction>
    <physiologicalReaction direction="left-to-right" evidence="8">
        <dbReference type="Rhea" id="RHEA:21817"/>
    </physiologicalReaction>
</comment>
<dbReference type="EC" id="1.4.3.3" evidence="6"/>
<keyword evidence="4 9" id="KW-0274">FAD</keyword>
<dbReference type="SUPFAM" id="SSF54373">
    <property type="entry name" value="FAD-linked reductases, C-terminal domain"/>
    <property type="match status" value="1"/>
</dbReference>
<feature type="binding site" evidence="9">
    <location>
        <position position="210"/>
    </location>
    <ligand>
        <name>D-dopa</name>
        <dbReference type="ChEBI" id="CHEBI:149689"/>
    </ligand>
</feature>
<feature type="binding site" evidence="9">
    <location>
        <position position="265"/>
    </location>
    <ligand>
        <name>D-dopa</name>
        <dbReference type="ChEBI" id="CHEBI:149689"/>
    </ligand>
</feature>
<comment type="similarity">
    <text evidence="2">Belongs to the DAMOX/DASOX family.</text>
</comment>
<dbReference type="InterPro" id="IPR006076">
    <property type="entry name" value="FAD-dep_OxRdtase"/>
</dbReference>
<evidence type="ECO:0000256" key="5">
    <source>
        <dbReference type="ARBA" id="ARBA00023002"/>
    </source>
</evidence>
<dbReference type="PIRSF" id="PIRSF000189">
    <property type="entry name" value="D-aa_oxidase"/>
    <property type="match status" value="1"/>
</dbReference>
<evidence type="ECO:0000313" key="11">
    <source>
        <dbReference type="EMBL" id="ROR89868.1"/>
    </source>
</evidence>
<feature type="binding site" evidence="9">
    <location>
        <begin position="48"/>
        <end position="50"/>
    </location>
    <ligand>
        <name>FAD</name>
        <dbReference type="ChEBI" id="CHEBI:57692"/>
    </ligand>
</feature>
<evidence type="ECO:0000313" key="12">
    <source>
        <dbReference type="Proteomes" id="UP000281738"/>
    </source>
</evidence>
<dbReference type="RefSeq" id="WP_123389121.1">
    <property type="nucleotide sequence ID" value="NZ_RKHO01000001.1"/>
</dbReference>
<dbReference type="PROSITE" id="PS00677">
    <property type="entry name" value="DAO"/>
    <property type="match status" value="1"/>
</dbReference>
<proteinExistence type="inferred from homology"/>
<comment type="cofactor">
    <cofactor evidence="1 9">
        <name>FAD</name>
        <dbReference type="ChEBI" id="CHEBI:57692"/>
    </cofactor>
</comment>
<dbReference type="Gene3D" id="3.30.9.10">
    <property type="entry name" value="D-Amino Acid Oxidase, subunit A, domain 2"/>
    <property type="match status" value="1"/>
</dbReference>
<dbReference type="Gene3D" id="3.40.50.720">
    <property type="entry name" value="NAD(P)-binding Rossmann-like Domain"/>
    <property type="match status" value="1"/>
</dbReference>
<evidence type="ECO:0000256" key="1">
    <source>
        <dbReference type="ARBA" id="ARBA00001974"/>
    </source>
</evidence>
<dbReference type="InterPro" id="IPR006181">
    <property type="entry name" value="D-amino_acid_oxidase_CS"/>
</dbReference>
<evidence type="ECO:0000256" key="9">
    <source>
        <dbReference type="PIRSR" id="PIRSR000189-1"/>
    </source>
</evidence>
<dbReference type="GO" id="GO:0019478">
    <property type="term" value="P:D-amino acid catabolic process"/>
    <property type="evidence" value="ECO:0007669"/>
    <property type="project" value="TreeGrafter"/>
</dbReference>
<dbReference type="GO" id="GO:0071949">
    <property type="term" value="F:FAD binding"/>
    <property type="evidence" value="ECO:0007669"/>
    <property type="project" value="InterPro"/>
</dbReference>
<evidence type="ECO:0000259" key="10">
    <source>
        <dbReference type="Pfam" id="PF01266"/>
    </source>
</evidence>
<evidence type="ECO:0000256" key="8">
    <source>
        <dbReference type="ARBA" id="ARBA00049547"/>
    </source>
</evidence>
<reference evidence="11 12" key="1">
    <citation type="submission" date="2018-11" db="EMBL/GenBank/DDBJ databases">
        <title>Sequencing the genomes of 1000 actinobacteria strains.</title>
        <authorList>
            <person name="Klenk H.-P."/>
        </authorList>
    </citation>
    <scope>NUCLEOTIDE SEQUENCE [LARGE SCALE GENOMIC DNA]</scope>
    <source>
        <strain evidence="11 12">DSM 12652</strain>
    </source>
</reference>
<organism evidence="11 12">
    <name type="scientific">Nocardioides aurantiacus</name>
    <dbReference type="NCBI Taxonomy" id="86796"/>
    <lineage>
        <taxon>Bacteria</taxon>
        <taxon>Bacillati</taxon>
        <taxon>Actinomycetota</taxon>
        <taxon>Actinomycetes</taxon>
        <taxon>Propionibacteriales</taxon>
        <taxon>Nocardioidaceae</taxon>
        <taxon>Nocardioides</taxon>
    </lineage>
</organism>
<feature type="binding site" evidence="9">
    <location>
        <begin position="43"/>
        <end position="44"/>
    </location>
    <ligand>
        <name>FAD</name>
        <dbReference type="ChEBI" id="CHEBI:57692"/>
    </ligand>
</feature>
<sequence>MGTPVARVVVVGTGVVGLTTAVRLLEAGHRVDVLARDLPRETTSVVAAALWYPYRALPQERVTAWGATTYAALAALVDEPGSGVRVLPGTEVHAAAVADPWWVDAVPRLDRVAAPQGYADAWSFAAPVVDMPVHLDWLRARVERLGGTVTRMSLSALPPPADDEVVVNCAGMGARLLAADRSVGPVRGQVVHLAGVELDRWWLDAAGPTYVVPRGEVVVVGGTADEGEWSRTPDLGTATAVLQRATRLVPGLAAGRVVAHRVGLRPARPSVRLEAAGRVVHNYGHGGAGVTLSWGCADEVTGLVAGLVG</sequence>
<keyword evidence="3" id="KW-0285">Flavoprotein</keyword>
<feature type="binding site" evidence="9">
    <location>
        <position position="287"/>
    </location>
    <ligand>
        <name>D-dopa</name>
        <dbReference type="ChEBI" id="CHEBI:149689"/>
    </ligand>
</feature>
<evidence type="ECO:0000256" key="2">
    <source>
        <dbReference type="ARBA" id="ARBA00006730"/>
    </source>
</evidence>
<accession>A0A3N2CR22</accession>
<dbReference type="Proteomes" id="UP000281738">
    <property type="component" value="Unassembled WGS sequence"/>
</dbReference>
<dbReference type="SUPFAM" id="SSF51971">
    <property type="entry name" value="Nucleotide-binding domain"/>
    <property type="match status" value="1"/>
</dbReference>
<evidence type="ECO:0000256" key="3">
    <source>
        <dbReference type="ARBA" id="ARBA00022630"/>
    </source>
</evidence>
<dbReference type="Pfam" id="PF01266">
    <property type="entry name" value="DAO"/>
    <property type="match status" value="1"/>
</dbReference>
<dbReference type="InterPro" id="IPR023209">
    <property type="entry name" value="DAO"/>
</dbReference>
<dbReference type="EMBL" id="RKHO01000001">
    <property type="protein sequence ID" value="ROR89868.1"/>
    <property type="molecule type" value="Genomic_DNA"/>
</dbReference>
<evidence type="ECO:0000256" key="4">
    <source>
        <dbReference type="ARBA" id="ARBA00022827"/>
    </source>
</evidence>